<comment type="similarity">
    <text evidence="3 10">Belongs to the glycosyltransferase 22 family.</text>
</comment>
<feature type="transmembrane region" description="Helical" evidence="10">
    <location>
        <begin position="152"/>
        <end position="179"/>
    </location>
</feature>
<evidence type="ECO:0000313" key="13">
    <source>
        <dbReference type="Proteomes" id="UP001303046"/>
    </source>
</evidence>
<evidence type="ECO:0000256" key="2">
    <source>
        <dbReference type="ARBA" id="ARBA00004922"/>
    </source>
</evidence>
<comment type="caution">
    <text evidence="10">Lacks conserved residue(s) required for the propagation of feature annotation.</text>
</comment>
<keyword evidence="13" id="KW-1185">Reference proteome</keyword>
<evidence type="ECO:0000256" key="8">
    <source>
        <dbReference type="ARBA" id="ARBA00022989"/>
    </source>
</evidence>
<reference evidence="12 13" key="1">
    <citation type="submission" date="2023-08" db="EMBL/GenBank/DDBJ databases">
        <title>A Necator americanus chromosomal reference genome.</title>
        <authorList>
            <person name="Ilik V."/>
            <person name="Petrzelkova K.J."/>
            <person name="Pardy F."/>
            <person name="Fuh T."/>
            <person name="Niatou-Singa F.S."/>
            <person name="Gouil Q."/>
            <person name="Baker L."/>
            <person name="Ritchie M.E."/>
            <person name="Jex A.R."/>
            <person name="Gazzola D."/>
            <person name="Li H."/>
            <person name="Toshio Fujiwara R."/>
            <person name="Zhan B."/>
            <person name="Aroian R.V."/>
            <person name="Pafco B."/>
            <person name="Schwarz E.M."/>
        </authorList>
    </citation>
    <scope>NUCLEOTIDE SEQUENCE [LARGE SCALE GENOMIC DNA]</scope>
    <source>
        <strain evidence="12 13">Aroian</strain>
        <tissue evidence="12">Whole animal</tissue>
    </source>
</reference>
<gene>
    <name evidence="12" type="primary">Necator_chrII.g6421</name>
    <name evidence="12" type="ORF">RB195_018628</name>
</gene>
<evidence type="ECO:0000256" key="11">
    <source>
        <dbReference type="SAM" id="MobiDB-lite"/>
    </source>
</evidence>
<evidence type="ECO:0000256" key="1">
    <source>
        <dbReference type="ARBA" id="ARBA00004477"/>
    </source>
</evidence>
<feature type="region of interest" description="Disordered" evidence="11">
    <location>
        <begin position="1"/>
        <end position="48"/>
    </location>
</feature>
<evidence type="ECO:0000256" key="3">
    <source>
        <dbReference type="ARBA" id="ARBA00007063"/>
    </source>
</evidence>
<feature type="transmembrane region" description="Helical" evidence="10">
    <location>
        <begin position="123"/>
        <end position="146"/>
    </location>
</feature>
<comment type="pathway">
    <text evidence="2">Protein modification; protein glycosylation.</text>
</comment>
<proteinExistence type="inferred from homology"/>
<comment type="subcellular location">
    <subcellularLocation>
        <location evidence="1 10">Endoplasmic reticulum membrane</location>
        <topology evidence="1 10">Multi-pass membrane protein</topology>
    </subcellularLocation>
</comment>
<dbReference type="Pfam" id="PF03901">
    <property type="entry name" value="Glyco_transf_22"/>
    <property type="match status" value="1"/>
</dbReference>
<evidence type="ECO:0000256" key="6">
    <source>
        <dbReference type="ARBA" id="ARBA00022692"/>
    </source>
</evidence>
<dbReference type="PANTHER" id="PTHR22760">
    <property type="entry name" value="GLYCOSYLTRANSFERASE"/>
    <property type="match status" value="1"/>
</dbReference>
<dbReference type="EC" id="2.4.1.-" evidence="10"/>
<dbReference type="EMBL" id="JAVFWL010000002">
    <property type="protein sequence ID" value="KAK6735536.1"/>
    <property type="molecule type" value="Genomic_DNA"/>
</dbReference>
<dbReference type="PANTHER" id="PTHR22760:SF2">
    <property type="entry name" value="ALPHA-1,2-MANNOSYLTRANSFERASE ALG9"/>
    <property type="match status" value="1"/>
</dbReference>
<keyword evidence="7 10" id="KW-0256">Endoplasmic reticulum</keyword>
<protein>
    <recommendedName>
        <fullName evidence="10">Mannosyltransferase</fullName>
        <ecNumber evidence="10">2.4.1.-</ecNumber>
    </recommendedName>
</protein>
<evidence type="ECO:0000256" key="7">
    <source>
        <dbReference type="ARBA" id="ARBA00022824"/>
    </source>
</evidence>
<organism evidence="12 13">
    <name type="scientific">Necator americanus</name>
    <name type="common">Human hookworm</name>
    <dbReference type="NCBI Taxonomy" id="51031"/>
    <lineage>
        <taxon>Eukaryota</taxon>
        <taxon>Metazoa</taxon>
        <taxon>Ecdysozoa</taxon>
        <taxon>Nematoda</taxon>
        <taxon>Chromadorea</taxon>
        <taxon>Rhabditida</taxon>
        <taxon>Rhabditina</taxon>
        <taxon>Rhabditomorpha</taxon>
        <taxon>Strongyloidea</taxon>
        <taxon>Ancylostomatidae</taxon>
        <taxon>Bunostominae</taxon>
        <taxon>Necator</taxon>
    </lineage>
</organism>
<name>A0ABR1CEB2_NECAM</name>
<dbReference type="Proteomes" id="UP001303046">
    <property type="component" value="Unassembled WGS sequence"/>
</dbReference>
<keyword evidence="4 10" id="KW-0328">Glycosyltransferase</keyword>
<evidence type="ECO:0000256" key="4">
    <source>
        <dbReference type="ARBA" id="ARBA00022676"/>
    </source>
</evidence>
<keyword evidence="5" id="KW-0808">Transferase</keyword>
<accession>A0ABR1CEB2</accession>
<sequence>MPRKNISMVRRTSNRGEKPQLSDNGNSGHACPLSPLTPSSKDTVKSYPSPLDEIRGKLYVLREDLDFDWEPSDSAVLKLLFSLRLSAALWSNISDCDEVYNYWEPLHLLLFGEGLQTWEYSPLYAISTAFLPSSFTMVMNMYAAAAFLEEKWFSAIFCTAISALVGWPFAAVLGLPIVVEMLIFRSKLKMFSYFTALAGIIVGGSLFSVDSYYYGKRVLVGSHCISFFLKTKDRFDTQMAHIL</sequence>
<evidence type="ECO:0000256" key="5">
    <source>
        <dbReference type="ARBA" id="ARBA00022679"/>
    </source>
</evidence>
<keyword evidence="9 10" id="KW-0472">Membrane</keyword>
<comment type="caution">
    <text evidence="12">The sequence shown here is derived from an EMBL/GenBank/DDBJ whole genome shotgun (WGS) entry which is preliminary data.</text>
</comment>
<evidence type="ECO:0000313" key="12">
    <source>
        <dbReference type="EMBL" id="KAK6735536.1"/>
    </source>
</evidence>
<keyword evidence="8 10" id="KW-1133">Transmembrane helix</keyword>
<evidence type="ECO:0000256" key="10">
    <source>
        <dbReference type="RuleBase" id="RU363075"/>
    </source>
</evidence>
<dbReference type="InterPro" id="IPR005599">
    <property type="entry name" value="GPI_mannosylTrfase"/>
</dbReference>
<feature type="transmembrane region" description="Helical" evidence="10">
    <location>
        <begin position="191"/>
        <end position="209"/>
    </location>
</feature>
<evidence type="ECO:0000256" key="9">
    <source>
        <dbReference type="ARBA" id="ARBA00023136"/>
    </source>
</evidence>
<keyword evidence="6 10" id="KW-0812">Transmembrane</keyword>